<sequence length="321" mass="35763">MSNRNPTALYSQSYSMPRALNLRQIEIFKALIEHGTVSRAAEALYISQPAASKLLMQLEKDNGLKLFDRYKGRLVPTAQGLRLHEEVARIFVGVRQVESAIGLIKREDQGRLVVGVIPALSGAYIQRTTMSFLKRNPNVYCWIKSPSSQWIPEYVLTRVLDIGIVTARVENPFIVTEPLFEHPLLCIMPLGHPLAERKVVRPDDLNGVPFVAFNTETYTGQKVSAMFDAYDVRSNVVLTADSNSTLCHFVAAGLGVSLVHPLFIAGVEKQVVVRPFEPTIPLDFLVCFGRDARNLPLISEFAAEARMMATSFVDDLAKSWS</sequence>
<dbReference type="SUPFAM" id="SSF46785">
    <property type="entry name" value="Winged helix' DNA-binding domain"/>
    <property type="match status" value="1"/>
</dbReference>
<comment type="caution">
    <text evidence="6">The sequence shown here is derived from an EMBL/GenBank/DDBJ whole genome shotgun (WGS) entry which is preliminary data.</text>
</comment>
<dbReference type="InterPro" id="IPR036390">
    <property type="entry name" value="WH_DNA-bd_sf"/>
</dbReference>
<accession>A0ABY0NBW5</accession>
<reference evidence="6 7" key="1">
    <citation type="submission" date="2016-10" db="EMBL/GenBank/DDBJ databases">
        <authorList>
            <person name="Varghese N."/>
            <person name="Submissions S."/>
        </authorList>
    </citation>
    <scope>NUCLEOTIDE SEQUENCE [LARGE SCALE GENOMIC DNA]</scope>
    <source>
        <strain evidence="6 7">DSM 26672</strain>
    </source>
</reference>
<organism evidence="6 7">
    <name type="scientific">Bosea robiniae</name>
    <dbReference type="NCBI Taxonomy" id="1036780"/>
    <lineage>
        <taxon>Bacteria</taxon>
        <taxon>Pseudomonadati</taxon>
        <taxon>Pseudomonadota</taxon>
        <taxon>Alphaproteobacteria</taxon>
        <taxon>Hyphomicrobiales</taxon>
        <taxon>Boseaceae</taxon>
        <taxon>Bosea</taxon>
    </lineage>
</organism>
<dbReference type="InterPro" id="IPR036388">
    <property type="entry name" value="WH-like_DNA-bd_sf"/>
</dbReference>
<dbReference type="PROSITE" id="PS50931">
    <property type="entry name" value="HTH_LYSR"/>
    <property type="match status" value="1"/>
</dbReference>
<keyword evidence="7" id="KW-1185">Reference proteome</keyword>
<feature type="domain" description="HTH lysR-type" evidence="5">
    <location>
        <begin position="20"/>
        <end position="77"/>
    </location>
</feature>
<dbReference type="Pfam" id="PF00126">
    <property type="entry name" value="HTH_1"/>
    <property type="match status" value="1"/>
</dbReference>
<comment type="similarity">
    <text evidence="1">Belongs to the LysR transcriptional regulatory family.</text>
</comment>
<dbReference type="Gene3D" id="3.40.190.290">
    <property type="match status" value="1"/>
</dbReference>
<gene>
    <name evidence="6" type="ORF">SAMN05421844_101142</name>
</gene>
<dbReference type="SUPFAM" id="SSF53850">
    <property type="entry name" value="Periplasmic binding protein-like II"/>
    <property type="match status" value="1"/>
</dbReference>
<evidence type="ECO:0000313" key="6">
    <source>
        <dbReference type="EMBL" id="SDF24079.1"/>
    </source>
</evidence>
<keyword evidence="4" id="KW-0804">Transcription</keyword>
<dbReference type="GO" id="GO:0003677">
    <property type="term" value="F:DNA binding"/>
    <property type="evidence" value="ECO:0007669"/>
    <property type="project" value="UniProtKB-KW"/>
</dbReference>
<dbReference type="Proteomes" id="UP000199468">
    <property type="component" value="Unassembled WGS sequence"/>
</dbReference>
<dbReference type="PANTHER" id="PTHR30427">
    <property type="entry name" value="TRANSCRIPTIONAL ACTIVATOR PROTEIN LYSR"/>
    <property type="match status" value="1"/>
</dbReference>
<evidence type="ECO:0000256" key="2">
    <source>
        <dbReference type="ARBA" id="ARBA00023015"/>
    </source>
</evidence>
<evidence type="ECO:0000259" key="5">
    <source>
        <dbReference type="PROSITE" id="PS50931"/>
    </source>
</evidence>
<dbReference type="EMBL" id="FNBZ01000001">
    <property type="protein sequence ID" value="SDF24079.1"/>
    <property type="molecule type" value="Genomic_DNA"/>
</dbReference>
<dbReference type="Gene3D" id="1.10.10.10">
    <property type="entry name" value="Winged helix-like DNA-binding domain superfamily/Winged helix DNA-binding domain"/>
    <property type="match status" value="1"/>
</dbReference>
<evidence type="ECO:0000313" key="7">
    <source>
        <dbReference type="Proteomes" id="UP000199468"/>
    </source>
</evidence>
<dbReference type="PRINTS" id="PR00039">
    <property type="entry name" value="HTHLYSR"/>
</dbReference>
<dbReference type="PANTHER" id="PTHR30427:SF1">
    <property type="entry name" value="TRANSCRIPTIONAL ACTIVATOR PROTEIN LYSR"/>
    <property type="match status" value="1"/>
</dbReference>
<keyword evidence="3 6" id="KW-0238">DNA-binding</keyword>
<dbReference type="InterPro" id="IPR005119">
    <property type="entry name" value="LysR_subst-bd"/>
</dbReference>
<dbReference type="InterPro" id="IPR000847">
    <property type="entry name" value="LysR_HTH_N"/>
</dbReference>
<protein>
    <submittedName>
        <fullName evidence="6">DNA-binding transcriptional regulator, LysR family</fullName>
    </submittedName>
</protein>
<evidence type="ECO:0000256" key="4">
    <source>
        <dbReference type="ARBA" id="ARBA00023163"/>
    </source>
</evidence>
<name>A0ABY0NBW5_9HYPH</name>
<keyword evidence="2" id="KW-0805">Transcription regulation</keyword>
<evidence type="ECO:0000256" key="1">
    <source>
        <dbReference type="ARBA" id="ARBA00009437"/>
    </source>
</evidence>
<evidence type="ECO:0000256" key="3">
    <source>
        <dbReference type="ARBA" id="ARBA00023125"/>
    </source>
</evidence>
<dbReference type="Pfam" id="PF03466">
    <property type="entry name" value="LysR_substrate"/>
    <property type="match status" value="1"/>
</dbReference>
<proteinExistence type="inferred from homology"/>